<evidence type="ECO:0000313" key="3">
    <source>
        <dbReference type="Proteomes" id="UP000594261"/>
    </source>
</evidence>
<keyword evidence="1" id="KW-0175">Coiled coil</keyword>
<evidence type="ECO:0000256" key="1">
    <source>
        <dbReference type="SAM" id="Coils"/>
    </source>
</evidence>
<dbReference type="EMBL" id="LRBV02000004">
    <property type="status" value="NOT_ANNOTATED_CDS"/>
    <property type="molecule type" value="Genomic_DNA"/>
</dbReference>
<name>A0A7N2R337_QUELO</name>
<accession>A0A7N2R337</accession>
<sequence length="454" mass="51384">MERRLAGWKRLYLSKRGKVTLIKSTLSSLPTYFLSLLPIPVKVAKRMEKLQKDFLWTGIGDDHKIHLVNWSKVCKPVKNEVLGIRCLRRFNSALLAKWLWRYGLENDALWRRVIGAKYGNEWGGWCTKSVSRAFGVCLWKFIRSGWLKFSKFLRYDVGDEGSSHVHYNFFYDPVKHADALLPPAAALAPTLWPQFHLRWACPSEAQAGELEAQFKKMAVKFSELQKVTIVLLSLAAKNFPNELFLPPFPPPLCIGGFPLLIMSNFEHQLYLQESLLKIATVVVRLGVGVSGQDKAKEVAERKAKEITTAMESLSAELRNEKQLSSLAMNQAKRAIKENEAIKRAVQSLGYNVHFSTTGDCTVGIESNPTEIPQKFINSSSKRDGTLQNDEKSDLSVSITVGADMNWLVSLWSWQLLRATFLQGLPGRSDSKPCSSRTCGSPYNTQLSLYREKYF</sequence>
<feature type="coiled-coil region" evidence="1">
    <location>
        <begin position="296"/>
        <end position="323"/>
    </location>
</feature>
<evidence type="ECO:0000313" key="2">
    <source>
        <dbReference type="EnsemblPlants" id="QL04p040652:mrna"/>
    </source>
</evidence>
<protein>
    <submittedName>
        <fullName evidence="2">Uncharacterized protein</fullName>
    </submittedName>
</protein>
<keyword evidence="3" id="KW-1185">Reference proteome</keyword>
<proteinExistence type="predicted"/>
<dbReference type="InParanoid" id="A0A7N2R337"/>
<dbReference type="PANTHER" id="PTHR33116:SF78">
    <property type="entry name" value="OS12G0587133 PROTEIN"/>
    <property type="match status" value="1"/>
</dbReference>
<organism evidence="2 3">
    <name type="scientific">Quercus lobata</name>
    <name type="common">Valley oak</name>
    <dbReference type="NCBI Taxonomy" id="97700"/>
    <lineage>
        <taxon>Eukaryota</taxon>
        <taxon>Viridiplantae</taxon>
        <taxon>Streptophyta</taxon>
        <taxon>Embryophyta</taxon>
        <taxon>Tracheophyta</taxon>
        <taxon>Spermatophyta</taxon>
        <taxon>Magnoliopsida</taxon>
        <taxon>eudicotyledons</taxon>
        <taxon>Gunneridae</taxon>
        <taxon>Pentapetalae</taxon>
        <taxon>rosids</taxon>
        <taxon>fabids</taxon>
        <taxon>Fagales</taxon>
        <taxon>Fagaceae</taxon>
        <taxon>Quercus</taxon>
    </lineage>
</organism>
<reference evidence="2 3" key="1">
    <citation type="journal article" date="2016" name="G3 (Bethesda)">
        <title>First Draft Assembly and Annotation of the Genome of a California Endemic Oak Quercus lobata Nee (Fagaceae).</title>
        <authorList>
            <person name="Sork V.L."/>
            <person name="Fitz-Gibbon S.T."/>
            <person name="Puiu D."/>
            <person name="Crepeau M."/>
            <person name="Gugger P.F."/>
            <person name="Sherman R."/>
            <person name="Stevens K."/>
            <person name="Langley C.H."/>
            <person name="Pellegrini M."/>
            <person name="Salzberg S.L."/>
        </authorList>
    </citation>
    <scope>NUCLEOTIDE SEQUENCE [LARGE SCALE GENOMIC DNA]</scope>
    <source>
        <strain evidence="2 3">cv. SW786</strain>
    </source>
</reference>
<reference evidence="2" key="2">
    <citation type="submission" date="2021-01" db="UniProtKB">
        <authorList>
            <consortium name="EnsemblPlants"/>
        </authorList>
    </citation>
    <scope>IDENTIFICATION</scope>
</reference>
<dbReference type="EnsemblPlants" id="QL04p040652:mrna">
    <property type="protein sequence ID" value="QL04p040652:mrna"/>
    <property type="gene ID" value="QL04p040652"/>
</dbReference>
<dbReference type="Gramene" id="QL04p040652:mrna">
    <property type="protein sequence ID" value="QL04p040652:mrna"/>
    <property type="gene ID" value="QL04p040652"/>
</dbReference>
<dbReference type="PANTHER" id="PTHR33116">
    <property type="entry name" value="REVERSE TRANSCRIPTASE ZINC-BINDING DOMAIN-CONTAINING PROTEIN-RELATED-RELATED"/>
    <property type="match status" value="1"/>
</dbReference>
<dbReference type="AlphaFoldDB" id="A0A7N2R337"/>
<dbReference type="Proteomes" id="UP000594261">
    <property type="component" value="Chromosome 4"/>
</dbReference>